<evidence type="ECO:0000259" key="19">
    <source>
        <dbReference type="PROSITE" id="PS50287"/>
    </source>
</evidence>
<organism evidence="20 21">
    <name type="scientific">Odontophorus gujanensis</name>
    <name type="common">marbled wood quail</name>
    <dbReference type="NCBI Taxonomy" id="886794"/>
    <lineage>
        <taxon>Eukaryota</taxon>
        <taxon>Metazoa</taxon>
        <taxon>Chordata</taxon>
        <taxon>Craniata</taxon>
        <taxon>Vertebrata</taxon>
        <taxon>Euteleostomi</taxon>
        <taxon>Archelosauria</taxon>
        <taxon>Archosauria</taxon>
        <taxon>Dinosauria</taxon>
        <taxon>Saurischia</taxon>
        <taxon>Theropoda</taxon>
        <taxon>Coelurosauria</taxon>
        <taxon>Aves</taxon>
        <taxon>Neognathae</taxon>
        <taxon>Galloanserae</taxon>
        <taxon>Galliformes</taxon>
        <taxon>Odontophoridae</taxon>
        <taxon>Odontophorus</taxon>
    </lineage>
</organism>
<evidence type="ECO:0000313" key="20">
    <source>
        <dbReference type="EMBL" id="NXJ04618.1"/>
    </source>
</evidence>
<dbReference type="PANTHER" id="PTHR24252:SF17">
    <property type="entry name" value="SUPPRESSOR OF TUMORIGENICITY 14 PROTEIN HOMOLOG-RELATED"/>
    <property type="match status" value="1"/>
</dbReference>
<keyword evidence="3 16" id="KW-0645">Protease</keyword>
<comment type="function">
    <text evidence="12">May play a role in hearing.</text>
</comment>
<evidence type="ECO:0000256" key="7">
    <source>
        <dbReference type="ARBA" id="ARBA00022968"/>
    </source>
</evidence>
<dbReference type="PROSITE" id="PS00135">
    <property type="entry name" value="TRYPSIN_SER"/>
    <property type="match status" value="1"/>
</dbReference>
<keyword evidence="11" id="KW-0325">Glycoprotein</keyword>
<dbReference type="PROSITE" id="PS50287">
    <property type="entry name" value="SRCR_2"/>
    <property type="match status" value="1"/>
</dbReference>
<feature type="non-terminal residue" evidence="20">
    <location>
        <position position="448"/>
    </location>
</feature>
<dbReference type="EMBL" id="VXAB01001531">
    <property type="protein sequence ID" value="NXJ04618.1"/>
    <property type="molecule type" value="Genomic_DNA"/>
</dbReference>
<evidence type="ECO:0000259" key="18">
    <source>
        <dbReference type="PROSITE" id="PS50240"/>
    </source>
</evidence>
<feature type="domain" description="SRCR" evidence="19">
    <location>
        <begin position="77"/>
        <end position="172"/>
    </location>
</feature>
<feature type="domain" description="Peptidase S1" evidence="18">
    <location>
        <begin position="210"/>
        <end position="444"/>
    </location>
</feature>
<dbReference type="SMART" id="SM00020">
    <property type="entry name" value="Tryp_SPc"/>
    <property type="match status" value="1"/>
</dbReference>
<dbReference type="OrthoDB" id="5979691at2759"/>
<evidence type="ECO:0000256" key="11">
    <source>
        <dbReference type="ARBA" id="ARBA00023180"/>
    </source>
</evidence>
<name>A0A7K9Y4Q4_9GALL</name>
<dbReference type="PRINTS" id="PR00722">
    <property type="entry name" value="CHYMOTRYPSIN"/>
</dbReference>
<evidence type="ECO:0000256" key="5">
    <source>
        <dbReference type="ARBA" id="ARBA00022801"/>
    </source>
</evidence>
<gene>
    <name evidence="20" type="primary">Tmprss5</name>
    <name evidence="20" type="ORF">ODOGUJ_R11045</name>
</gene>
<keyword evidence="2" id="KW-1003">Cell membrane</keyword>
<dbReference type="AlphaFoldDB" id="A0A7K9Y4Q4"/>
<dbReference type="InterPro" id="IPR033116">
    <property type="entry name" value="TRYPSIN_SER"/>
</dbReference>
<keyword evidence="9" id="KW-0472">Membrane</keyword>
<dbReference type="InterPro" id="IPR001314">
    <property type="entry name" value="Peptidase_S1A"/>
</dbReference>
<dbReference type="PROSITE" id="PS00134">
    <property type="entry name" value="TRYPSIN_HIS"/>
    <property type="match status" value="1"/>
</dbReference>
<evidence type="ECO:0000256" key="6">
    <source>
        <dbReference type="ARBA" id="ARBA00022825"/>
    </source>
</evidence>
<evidence type="ECO:0000256" key="16">
    <source>
        <dbReference type="RuleBase" id="RU363034"/>
    </source>
</evidence>
<dbReference type="GO" id="GO:0005886">
    <property type="term" value="C:plasma membrane"/>
    <property type="evidence" value="ECO:0007669"/>
    <property type="project" value="UniProtKB-SubCell"/>
</dbReference>
<evidence type="ECO:0000256" key="15">
    <source>
        <dbReference type="PROSITE-ProRule" id="PRU00196"/>
    </source>
</evidence>
<dbReference type="InterPro" id="IPR009003">
    <property type="entry name" value="Peptidase_S1_PA"/>
</dbReference>
<comment type="subcellular location">
    <subcellularLocation>
        <location evidence="1">Cell membrane</location>
        <topology evidence="1">Single-pass type II membrane protein</topology>
    </subcellularLocation>
</comment>
<feature type="compositionally biased region" description="Low complexity" evidence="17">
    <location>
        <begin position="189"/>
        <end position="199"/>
    </location>
</feature>
<keyword evidence="8" id="KW-1133">Transmembrane helix</keyword>
<comment type="caution">
    <text evidence="20">The sequence shown here is derived from an EMBL/GenBank/DDBJ whole genome shotgun (WGS) entry which is preliminary data.</text>
</comment>
<feature type="non-terminal residue" evidence="20">
    <location>
        <position position="1"/>
    </location>
</feature>
<evidence type="ECO:0000256" key="4">
    <source>
        <dbReference type="ARBA" id="ARBA00022692"/>
    </source>
</evidence>
<evidence type="ECO:0000256" key="10">
    <source>
        <dbReference type="ARBA" id="ARBA00023157"/>
    </source>
</evidence>
<keyword evidence="21" id="KW-1185">Reference proteome</keyword>
<evidence type="ECO:0000313" key="21">
    <source>
        <dbReference type="Proteomes" id="UP000522663"/>
    </source>
</evidence>
<dbReference type="InterPro" id="IPR043504">
    <property type="entry name" value="Peptidase_S1_PA_chymotrypsin"/>
</dbReference>
<keyword evidence="4" id="KW-0812">Transmembrane</keyword>
<evidence type="ECO:0000256" key="13">
    <source>
        <dbReference type="ARBA" id="ARBA00071705"/>
    </source>
</evidence>
<feature type="region of interest" description="Disordered" evidence="17">
    <location>
        <begin position="189"/>
        <end position="217"/>
    </location>
</feature>
<dbReference type="InterPro" id="IPR018114">
    <property type="entry name" value="TRYPSIN_HIS"/>
</dbReference>
<evidence type="ECO:0000256" key="12">
    <source>
        <dbReference type="ARBA" id="ARBA00056576"/>
    </source>
</evidence>
<evidence type="ECO:0000256" key="9">
    <source>
        <dbReference type="ARBA" id="ARBA00023136"/>
    </source>
</evidence>
<dbReference type="CDD" id="cd00190">
    <property type="entry name" value="Tryp_SPc"/>
    <property type="match status" value="1"/>
</dbReference>
<dbReference type="PROSITE" id="PS50240">
    <property type="entry name" value="TRYPSIN_DOM"/>
    <property type="match status" value="1"/>
</dbReference>
<dbReference type="FunFam" id="2.40.10.10:FF:000092">
    <property type="entry name" value="Transmembrane protease serine 5"/>
    <property type="match status" value="1"/>
</dbReference>
<comment type="caution">
    <text evidence="15">Lacks conserved residue(s) required for the propagation of feature annotation.</text>
</comment>
<evidence type="ECO:0000256" key="14">
    <source>
        <dbReference type="ARBA" id="ARBA00075021"/>
    </source>
</evidence>
<dbReference type="SUPFAM" id="SSF56487">
    <property type="entry name" value="SRCR-like"/>
    <property type="match status" value="1"/>
</dbReference>
<dbReference type="Pfam" id="PF15494">
    <property type="entry name" value="SRCR_2"/>
    <property type="match status" value="1"/>
</dbReference>
<reference evidence="20 21" key="1">
    <citation type="submission" date="2019-09" db="EMBL/GenBank/DDBJ databases">
        <title>Bird 10,000 Genomes (B10K) Project - Family phase.</title>
        <authorList>
            <person name="Zhang G."/>
        </authorList>
    </citation>
    <scope>NUCLEOTIDE SEQUENCE [LARGE SCALE GENOMIC DNA]</scope>
    <source>
        <strain evidence="20">B10K-DU-001-53</strain>
        <tissue evidence="20">Muscle</tissue>
    </source>
</reference>
<protein>
    <recommendedName>
        <fullName evidence="13">Transmembrane protease serine 5</fullName>
    </recommendedName>
    <alternativeName>
        <fullName evidence="14">Spinesin</fullName>
    </alternativeName>
</protein>
<dbReference type="Gene3D" id="2.40.10.10">
    <property type="entry name" value="Trypsin-like serine proteases"/>
    <property type="match status" value="2"/>
</dbReference>
<evidence type="ECO:0000256" key="8">
    <source>
        <dbReference type="ARBA" id="ARBA00022989"/>
    </source>
</evidence>
<dbReference type="InterPro" id="IPR001190">
    <property type="entry name" value="SRCR"/>
</dbReference>
<dbReference type="GO" id="GO:0004252">
    <property type="term" value="F:serine-type endopeptidase activity"/>
    <property type="evidence" value="ECO:0007669"/>
    <property type="project" value="InterPro"/>
</dbReference>
<dbReference type="PANTHER" id="PTHR24252">
    <property type="entry name" value="ACROSIN-RELATED"/>
    <property type="match status" value="1"/>
</dbReference>
<evidence type="ECO:0000256" key="17">
    <source>
        <dbReference type="SAM" id="MobiDB-lite"/>
    </source>
</evidence>
<keyword evidence="5 16" id="KW-0378">Hydrolase</keyword>
<dbReference type="InterPro" id="IPR036772">
    <property type="entry name" value="SRCR-like_dom_sf"/>
</dbReference>
<sequence>SSNASPKTLCTTWRLLLLLLLGGSGLLAAAVAGAWLLGQHLGGSQPQQVLAKPQALDPGTACSEGEEEEPVVRGAPGRVSFRIQAGPSLLAVRPWELSQWLLACHERWQPTLGTRLCRHLGALRAIHQKGVNLTDVEVEDGQRFAQVGSSLEDAWQVRSSCESGRVVALQCSGGSLSLHYLSPAASSPSHPLSPGSAAACGQRPAPGGRVVGGTDAAPGRWPWQVSVRLGSRHRCGGSVLAPRWIVTAAHCVHSYRRRSAWGWMIHAGITHGSAKQEDGVPVERVISHPLYNDSSLDYDIALMKLQVPLNFSDAISALCLLPSHQDLLPGTPCWVSGWGYTRPDQAQLTETLKEALVPLISTQRCNSSCMYAGELTARMLCAGYPQGKVDACQGDSGGPLVCRDELAWRLVGIVSWGRGCAEPNRPGVYTNVAQLLPWIYRVTEVRCS</sequence>
<accession>A0A7K9Y4Q4</accession>
<proteinExistence type="predicted"/>
<evidence type="ECO:0000256" key="2">
    <source>
        <dbReference type="ARBA" id="ARBA00022475"/>
    </source>
</evidence>
<evidence type="ECO:0000256" key="3">
    <source>
        <dbReference type="ARBA" id="ARBA00022670"/>
    </source>
</evidence>
<dbReference type="SUPFAM" id="SSF50494">
    <property type="entry name" value="Trypsin-like serine proteases"/>
    <property type="match status" value="1"/>
</dbReference>
<dbReference type="Pfam" id="PF00089">
    <property type="entry name" value="Trypsin"/>
    <property type="match status" value="1"/>
</dbReference>
<dbReference type="GO" id="GO:0006508">
    <property type="term" value="P:proteolysis"/>
    <property type="evidence" value="ECO:0007669"/>
    <property type="project" value="UniProtKB-KW"/>
</dbReference>
<feature type="region of interest" description="Disordered" evidence="17">
    <location>
        <begin position="49"/>
        <end position="69"/>
    </location>
</feature>
<keyword evidence="6 16" id="KW-0720">Serine protease</keyword>
<dbReference type="InterPro" id="IPR001254">
    <property type="entry name" value="Trypsin_dom"/>
</dbReference>
<evidence type="ECO:0000256" key="1">
    <source>
        <dbReference type="ARBA" id="ARBA00004401"/>
    </source>
</evidence>
<dbReference type="Proteomes" id="UP000522663">
    <property type="component" value="Unassembled WGS sequence"/>
</dbReference>
<keyword evidence="10" id="KW-1015">Disulfide bond</keyword>
<keyword evidence="7" id="KW-0735">Signal-anchor</keyword>